<protein>
    <submittedName>
        <fullName evidence="2">Uncharacterized protein</fullName>
    </submittedName>
</protein>
<feature type="compositionally biased region" description="Polar residues" evidence="1">
    <location>
        <begin position="1390"/>
        <end position="1402"/>
    </location>
</feature>
<dbReference type="EMBL" id="DS268500">
    <property type="protein sequence ID" value="EFP12926.1"/>
    <property type="molecule type" value="Genomic_DNA"/>
</dbReference>
<feature type="compositionally biased region" description="Pro residues" evidence="1">
    <location>
        <begin position="676"/>
        <end position="686"/>
    </location>
</feature>
<feature type="compositionally biased region" description="Basic and acidic residues" evidence="1">
    <location>
        <begin position="708"/>
        <end position="725"/>
    </location>
</feature>
<feature type="compositionally biased region" description="Basic and acidic residues" evidence="1">
    <location>
        <begin position="860"/>
        <end position="871"/>
    </location>
</feature>
<evidence type="ECO:0000256" key="1">
    <source>
        <dbReference type="SAM" id="MobiDB-lite"/>
    </source>
</evidence>
<organism evidence="3">
    <name type="scientific">Caenorhabditis remanei</name>
    <name type="common">Caenorhabditis vulgaris</name>
    <dbReference type="NCBI Taxonomy" id="31234"/>
    <lineage>
        <taxon>Eukaryota</taxon>
        <taxon>Metazoa</taxon>
        <taxon>Ecdysozoa</taxon>
        <taxon>Nematoda</taxon>
        <taxon>Chromadorea</taxon>
        <taxon>Rhabditida</taxon>
        <taxon>Rhabditina</taxon>
        <taxon>Rhabditomorpha</taxon>
        <taxon>Rhabditoidea</taxon>
        <taxon>Rhabditidae</taxon>
        <taxon>Peloderinae</taxon>
        <taxon>Caenorhabditis</taxon>
    </lineage>
</organism>
<feature type="compositionally biased region" description="Basic and acidic residues" evidence="1">
    <location>
        <begin position="1173"/>
        <end position="1187"/>
    </location>
</feature>
<feature type="compositionally biased region" description="Polar residues" evidence="1">
    <location>
        <begin position="272"/>
        <end position="284"/>
    </location>
</feature>
<dbReference type="HOGENOM" id="CLU_242343_0_0_1"/>
<feature type="compositionally biased region" description="Basic and acidic residues" evidence="1">
    <location>
        <begin position="1204"/>
        <end position="1223"/>
    </location>
</feature>
<dbReference type="Proteomes" id="UP000008281">
    <property type="component" value="Unassembled WGS sequence"/>
</dbReference>
<feature type="compositionally biased region" description="Basic and acidic residues" evidence="1">
    <location>
        <begin position="1111"/>
        <end position="1125"/>
    </location>
</feature>
<feature type="compositionally biased region" description="Polar residues" evidence="1">
    <location>
        <begin position="933"/>
        <end position="946"/>
    </location>
</feature>
<feature type="region of interest" description="Disordered" evidence="1">
    <location>
        <begin position="959"/>
        <end position="984"/>
    </location>
</feature>
<feature type="compositionally biased region" description="Basic and acidic residues" evidence="1">
    <location>
        <begin position="1403"/>
        <end position="1426"/>
    </location>
</feature>
<feature type="compositionally biased region" description="Basic and acidic residues" evidence="1">
    <location>
        <begin position="1557"/>
        <end position="1572"/>
    </location>
</feature>
<feature type="region of interest" description="Disordered" evidence="1">
    <location>
        <begin position="63"/>
        <end position="198"/>
    </location>
</feature>
<feature type="compositionally biased region" description="Polar residues" evidence="1">
    <location>
        <begin position="159"/>
        <end position="187"/>
    </location>
</feature>
<feature type="compositionally biased region" description="Basic and acidic residues" evidence="1">
    <location>
        <begin position="642"/>
        <end position="652"/>
    </location>
</feature>
<feature type="compositionally biased region" description="Polar residues" evidence="1">
    <location>
        <begin position="727"/>
        <end position="738"/>
    </location>
</feature>
<feature type="region of interest" description="Disordered" evidence="1">
    <location>
        <begin position="1509"/>
        <end position="1572"/>
    </location>
</feature>
<evidence type="ECO:0000313" key="2">
    <source>
        <dbReference type="EMBL" id="EFP12926.1"/>
    </source>
</evidence>
<feature type="region of interest" description="Disordered" evidence="1">
    <location>
        <begin position="226"/>
        <end position="284"/>
    </location>
</feature>
<feature type="compositionally biased region" description="Polar residues" evidence="1">
    <location>
        <begin position="1224"/>
        <end position="1234"/>
    </location>
</feature>
<gene>
    <name evidence="2" type="ORF">CRE_05927</name>
</gene>
<feature type="region of interest" description="Disordered" evidence="1">
    <location>
        <begin position="387"/>
        <end position="416"/>
    </location>
</feature>
<reference evidence="2" key="1">
    <citation type="submission" date="2007-07" db="EMBL/GenBank/DDBJ databases">
        <title>PCAP assembly of the Caenorhabditis remanei genome.</title>
        <authorList>
            <consortium name="The Caenorhabditis remanei Sequencing Consortium"/>
            <person name="Wilson R.K."/>
        </authorList>
    </citation>
    <scope>NUCLEOTIDE SEQUENCE [LARGE SCALE GENOMIC DNA]</scope>
    <source>
        <strain evidence="2">PB4641</strain>
    </source>
</reference>
<feature type="compositionally biased region" description="Basic and acidic residues" evidence="1">
    <location>
        <begin position="1359"/>
        <end position="1373"/>
    </location>
</feature>
<feature type="region of interest" description="Disordered" evidence="1">
    <location>
        <begin position="1"/>
        <end position="28"/>
    </location>
</feature>
<feature type="compositionally biased region" description="Polar residues" evidence="1">
    <location>
        <begin position="874"/>
        <end position="891"/>
    </location>
</feature>
<feature type="compositionally biased region" description="Polar residues" evidence="1">
    <location>
        <begin position="1193"/>
        <end position="1203"/>
    </location>
</feature>
<feature type="compositionally biased region" description="Basic and acidic residues" evidence="1">
    <location>
        <begin position="1144"/>
        <end position="1156"/>
    </location>
</feature>
<feature type="compositionally biased region" description="Basic and acidic residues" evidence="1">
    <location>
        <begin position="17"/>
        <end position="28"/>
    </location>
</feature>
<keyword evidence="3" id="KW-1185">Reference proteome</keyword>
<feature type="compositionally biased region" description="Basic and acidic residues" evidence="1">
    <location>
        <begin position="130"/>
        <end position="141"/>
    </location>
</feature>
<feature type="compositionally biased region" description="Polar residues" evidence="1">
    <location>
        <begin position="230"/>
        <end position="239"/>
    </location>
</feature>
<feature type="region of interest" description="Disordered" evidence="1">
    <location>
        <begin position="633"/>
        <end position="946"/>
    </location>
</feature>
<feature type="region of interest" description="Disordered" evidence="1">
    <location>
        <begin position="1307"/>
        <end position="1439"/>
    </location>
</feature>
<accession>E3MZB4</accession>
<feature type="compositionally biased region" description="Polar residues" evidence="1">
    <location>
        <begin position="1346"/>
        <end position="1358"/>
    </location>
</feature>
<proteinExistence type="predicted"/>
<feature type="compositionally biased region" description="Basic and acidic residues" evidence="1">
    <location>
        <begin position="905"/>
        <end position="932"/>
    </location>
</feature>
<dbReference type="InParanoid" id="E3MZB4"/>
<sequence>MPRSPGDDDPDDPLFLLDKERGNSKRKTRLTEKVYQEYHDSLQIKEYIRITSAHAAAQLQAQLKEKNKDSQQMGNDQEDVKPDIASLKKNGNVNQANTSPPKNPNRSKSTDNSKAVPLPDGTALPTTEEQLLKAREIKQEIGESLSLPNPKPQVERPVASSSTQRQRQPVNTSPPKNPNRSKSTDNSKAVPLPDGNALPTTEKQLLVAREIKQEIGENLSILKPRAERSVASSSTQRQRQPVVAKPPNNKTSPKSVNDFRKNSAPVIVKPPRSQNSSRPGHVLSSSLDKMLDNITIKDKVGEHLSRNKNVEPVVAKPQRNQTSSRPGHVVSLELDKLLDDATMNVEPVVARSSNYRTSANSVRNSMAPPTTQQLLEPQQIKKRIADSRSLPMSQEVASAQRHSMVKLEPVPTNPPSSNFVDNHMEIPLPDGEQTLCHLETPSTISEDDQPTTVQQLLEARMIKMEIAETHSTIGYVQPVDAFQKPNLTFSNFVDYNMAIPLPDGEQIIYHLETHNNISEDDQPTTVQQLYDARLVKEEIGESLAILQVQRHSLVNQKGTDHEILDQNIAPMAPTPIVIKNDGLPLAEQQEQKPSQEVQNHAVNDVKILNTDEAPPPVKSSNCLIRPLPAEFFVKTEPNEENNNDRRGPDSRRRSQSTAQKGSSGRVPPKTGVQRLEPPPKPPPIPSIPKSEFQRPPGQGQISQASSRRQSDPQERPKSSTVERSRLSAPSTDSRSVSATDRRSSMLTPQRPAQPIPNLEIPTIKKEQLSQRNDQGLKPSGQSNSSETPARTEGQSATNNSTAPNGSQSIPQSVAQQLLKPSEVVEGKAESVLASGVPTALCGINAPTQSTNVPRKTRWSSPDKKKSTEEVGKQPLTSSSNVSRTETVTSPAQAKPFGEKLFGVKVDVDTKTLSPEKEREDSDRNFAREKSTAQEKSQPVPQSVLIQSLKPSEVVKDKAEPVPADLCGNPPTQATAVSRKTRWSTPAEPSKVFRYEIDTPPAQAKPFGGKMFGIDVGVDPKRFFYEKVEEDSEENFVQAAPVSKERSSSIRIVSPTKRNSQTAFKDPVEKLTENERKGILSPPIAPVQHPQVDTQKRTTTSMKAGQSSRKSVTFEDEIKSYSDAKKARSGSEVPTAQVTGVSRNADVKTKSELDARRARASSEVPTAQFTSAAREAHDKTKSYSDARRARASSVAPTNQVTAASRETDDKTKSYSDAKRARESSELPTAQVTAPSTKADDKTKSYLYARRSRASSVAPTDQVTAASRVTDDKTKSYWDARRARADSVAPTAQTAGVSREVDNTIKSYSDAKRARASSVAPTDQVTGVSRKADDKTKAYLDAKRSRASSEVPTAQVTATSRDADDKIKSYSDAKRARAGSEVPTAAAASKEAFTSSIIGNVQSPEKTELSEKNTEGLSSKKTDSDSESKTSTSPSEDDSRFKIPVVPARVLGNKAKDMFNYEEEMKKVASKEAEADDEFVIDISCYGSIVLGPLPGVETMEAVDNAQKISSPTRTAMEDADLADEQNLPRGKGPRTPPLPAEIPENMETFDNKFMSSKPNERKRSHEERSDVDQAAKKFKFSDEAIAAAEWAEFVQLFLDILWWFGGYDEEIERKYISDLPSIVEINCLGLMKKEDYVRELMKGMKQTLKIFELLRS</sequence>
<feature type="compositionally biased region" description="Polar residues" evidence="1">
    <location>
        <begin position="1131"/>
        <end position="1141"/>
    </location>
</feature>
<feature type="compositionally biased region" description="Polar residues" evidence="1">
    <location>
        <begin position="89"/>
        <end position="113"/>
    </location>
</feature>
<feature type="compositionally biased region" description="Polar residues" evidence="1">
    <location>
        <begin position="769"/>
        <end position="815"/>
    </location>
</feature>
<feature type="compositionally biased region" description="Basic and acidic residues" evidence="1">
    <location>
        <begin position="1065"/>
        <end position="1077"/>
    </location>
</feature>
<feature type="region of interest" description="Disordered" evidence="1">
    <location>
        <begin position="1038"/>
        <end position="1269"/>
    </location>
</feature>
<evidence type="ECO:0000313" key="3">
    <source>
        <dbReference type="Proteomes" id="UP000008281"/>
    </source>
</evidence>
<feature type="compositionally biased region" description="Polar residues" evidence="1">
    <location>
        <begin position="1090"/>
        <end position="1110"/>
    </location>
</feature>
<name>E3MZB4_CAERE</name>
<feature type="compositionally biased region" description="Polar residues" evidence="1">
    <location>
        <begin position="390"/>
        <end position="401"/>
    </location>
</feature>
<feature type="compositionally biased region" description="Basic and acidic residues" evidence="1">
    <location>
        <begin position="1328"/>
        <end position="1342"/>
    </location>
</feature>